<reference evidence="2" key="2">
    <citation type="submission" date="2022-03" db="EMBL/GenBank/DDBJ databases">
        <title>Draft title - Genomic analysis of global carrot germplasm unveils the trajectory of domestication and the origin of high carotenoid orange carrot.</title>
        <authorList>
            <person name="Iorizzo M."/>
            <person name="Ellison S."/>
            <person name="Senalik D."/>
            <person name="Macko-Podgorni A."/>
            <person name="Grzebelus D."/>
            <person name="Bostan H."/>
            <person name="Rolling W."/>
            <person name="Curaba J."/>
            <person name="Simon P."/>
        </authorList>
    </citation>
    <scope>NUCLEOTIDE SEQUENCE</scope>
    <source>
        <tissue evidence="2">Leaf</tissue>
    </source>
</reference>
<dbReference type="GO" id="GO:0000149">
    <property type="term" value="F:SNARE binding"/>
    <property type="evidence" value="ECO:0007669"/>
    <property type="project" value="TreeGrafter"/>
</dbReference>
<evidence type="ECO:0000256" key="1">
    <source>
        <dbReference type="SAM" id="Coils"/>
    </source>
</evidence>
<keyword evidence="1" id="KW-0175">Coiled coil</keyword>
<dbReference type="PANTHER" id="PTHR15157">
    <property type="entry name" value="UV RADIATION RESISTANCE-ASSOCIATED GENE PROTEIN"/>
    <property type="match status" value="1"/>
</dbReference>
<dbReference type="EMBL" id="CP093345">
    <property type="protein sequence ID" value="WOG94795.1"/>
    <property type="molecule type" value="Genomic_DNA"/>
</dbReference>
<protein>
    <recommendedName>
        <fullName evidence="4">UV radiation resistance-associated gene protein</fullName>
    </recommendedName>
</protein>
<sequence length="270" mass="30095">MEKIEEWEDHEQAIARFCSLSSALNQANLRKLSLHHQLQSHLQVEAETLNRLNELEEMREQLESRKLLMGNRSMHSKVVKEKVKRQEDQLSAEIKSLLFAGTALSVARDPSGPMPPEEGSLTISGLHLSLLPFTKISFFTNSKEVQRSATALGYVAHAVSLVATYLEVPLRYPIFVGGSRSCIRDYAPSINPAAASASSVPLSLNLKPAEFPLFLDGQDTTRAAYAIFLLNKDLEQLLNFIGAQSLGPRHVLANLRELFRIILSPEYIDT</sequence>
<dbReference type="GO" id="GO:0035493">
    <property type="term" value="P:SNARE complex assembly"/>
    <property type="evidence" value="ECO:0007669"/>
    <property type="project" value="TreeGrafter"/>
</dbReference>
<evidence type="ECO:0000313" key="3">
    <source>
        <dbReference type="Proteomes" id="UP000077755"/>
    </source>
</evidence>
<reference evidence="2" key="1">
    <citation type="journal article" date="2016" name="Nat. Genet.">
        <title>A high-quality carrot genome assembly provides new insights into carotenoid accumulation and asterid genome evolution.</title>
        <authorList>
            <person name="Iorizzo M."/>
            <person name="Ellison S."/>
            <person name="Senalik D."/>
            <person name="Zeng P."/>
            <person name="Satapoomin P."/>
            <person name="Huang J."/>
            <person name="Bowman M."/>
            <person name="Iovene M."/>
            <person name="Sanseverino W."/>
            <person name="Cavagnaro P."/>
            <person name="Yildiz M."/>
            <person name="Macko-Podgorni A."/>
            <person name="Moranska E."/>
            <person name="Grzebelus E."/>
            <person name="Grzebelus D."/>
            <person name="Ashrafi H."/>
            <person name="Zheng Z."/>
            <person name="Cheng S."/>
            <person name="Spooner D."/>
            <person name="Van Deynze A."/>
            <person name="Simon P."/>
        </authorList>
    </citation>
    <scope>NUCLEOTIDE SEQUENCE</scope>
    <source>
        <tissue evidence="2">Leaf</tissue>
    </source>
</reference>
<dbReference type="Proteomes" id="UP000077755">
    <property type="component" value="Chromosome 3"/>
</dbReference>
<keyword evidence="3" id="KW-1185">Reference proteome</keyword>
<dbReference type="AlphaFoldDB" id="A0AAF0WVA1"/>
<evidence type="ECO:0000313" key="2">
    <source>
        <dbReference type="EMBL" id="WOG94795.1"/>
    </source>
</evidence>
<accession>A0AAF0WVA1</accession>
<dbReference type="GO" id="GO:0005768">
    <property type="term" value="C:endosome"/>
    <property type="evidence" value="ECO:0007669"/>
    <property type="project" value="TreeGrafter"/>
</dbReference>
<dbReference type="GO" id="GO:0000323">
    <property type="term" value="C:lytic vacuole"/>
    <property type="evidence" value="ECO:0007669"/>
    <property type="project" value="TreeGrafter"/>
</dbReference>
<proteinExistence type="predicted"/>
<organism evidence="2 3">
    <name type="scientific">Daucus carota subsp. sativus</name>
    <name type="common">Carrot</name>
    <dbReference type="NCBI Taxonomy" id="79200"/>
    <lineage>
        <taxon>Eukaryota</taxon>
        <taxon>Viridiplantae</taxon>
        <taxon>Streptophyta</taxon>
        <taxon>Embryophyta</taxon>
        <taxon>Tracheophyta</taxon>
        <taxon>Spermatophyta</taxon>
        <taxon>Magnoliopsida</taxon>
        <taxon>eudicotyledons</taxon>
        <taxon>Gunneridae</taxon>
        <taxon>Pentapetalae</taxon>
        <taxon>asterids</taxon>
        <taxon>campanulids</taxon>
        <taxon>Apiales</taxon>
        <taxon>Apiaceae</taxon>
        <taxon>Apioideae</taxon>
        <taxon>Scandiceae</taxon>
        <taxon>Daucinae</taxon>
        <taxon>Daucus</taxon>
        <taxon>Daucus sect. Daucus</taxon>
    </lineage>
</organism>
<feature type="coiled-coil region" evidence="1">
    <location>
        <begin position="45"/>
        <end position="72"/>
    </location>
</feature>
<name>A0AAF0WVA1_DAUCS</name>
<gene>
    <name evidence="2" type="ORF">DCAR_0314092</name>
</gene>
<evidence type="ECO:0008006" key="4">
    <source>
        <dbReference type="Google" id="ProtNLM"/>
    </source>
</evidence>
<dbReference type="PANTHER" id="PTHR15157:SF24">
    <property type="entry name" value="VACUOLAR PROTEIN SORTING 38"/>
    <property type="match status" value="1"/>
</dbReference>